<evidence type="ECO:0000256" key="1">
    <source>
        <dbReference type="SAM" id="Phobius"/>
    </source>
</evidence>
<reference evidence="2 3" key="1">
    <citation type="submission" date="2018-05" db="EMBL/GenBank/DDBJ databases">
        <title>Genomic Encyclopedia of Archaeal and Bacterial Type Strains, Phase II (KMG-II): from individual species to whole genera.</title>
        <authorList>
            <person name="Goeker M."/>
        </authorList>
    </citation>
    <scope>NUCLEOTIDE SEQUENCE [LARGE SCALE GENOMIC DNA]</scope>
    <source>
        <strain evidence="2 3">DSM 22214</strain>
    </source>
</reference>
<comment type="caution">
    <text evidence="2">The sequence shown here is derived from an EMBL/GenBank/DDBJ whole genome shotgun (WGS) entry which is preliminary data.</text>
</comment>
<name>A0A316E2D8_9BACT</name>
<feature type="transmembrane region" description="Helical" evidence="1">
    <location>
        <begin position="28"/>
        <end position="45"/>
    </location>
</feature>
<sequence>METNIGILLSLVEGVCEKISFSKKCGQPYVYSRASFIVFFIIMFLKKIHHFKAMYKFAQRYYQYFGWSK</sequence>
<dbReference type="Proteomes" id="UP000245489">
    <property type="component" value="Unassembled WGS sequence"/>
</dbReference>
<accession>A0A316E2D8</accession>
<feature type="non-terminal residue" evidence="2">
    <location>
        <position position="69"/>
    </location>
</feature>
<evidence type="ECO:0000313" key="3">
    <source>
        <dbReference type="Proteomes" id="UP000245489"/>
    </source>
</evidence>
<dbReference type="EMBL" id="QGGO01000039">
    <property type="protein sequence ID" value="PWK17040.1"/>
    <property type="molecule type" value="Genomic_DNA"/>
</dbReference>
<protein>
    <submittedName>
        <fullName evidence="2">Uncharacterized protein</fullName>
    </submittedName>
</protein>
<organism evidence="2 3">
    <name type="scientific">Arcicella aurantiaca</name>
    <dbReference type="NCBI Taxonomy" id="591202"/>
    <lineage>
        <taxon>Bacteria</taxon>
        <taxon>Pseudomonadati</taxon>
        <taxon>Bacteroidota</taxon>
        <taxon>Cytophagia</taxon>
        <taxon>Cytophagales</taxon>
        <taxon>Flectobacillaceae</taxon>
        <taxon>Arcicella</taxon>
    </lineage>
</organism>
<keyword evidence="1" id="KW-0472">Membrane</keyword>
<dbReference type="AlphaFoldDB" id="A0A316E2D8"/>
<keyword evidence="1" id="KW-0812">Transmembrane</keyword>
<gene>
    <name evidence="2" type="ORF">LV89_04594</name>
</gene>
<evidence type="ECO:0000313" key="2">
    <source>
        <dbReference type="EMBL" id="PWK17040.1"/>
    </source>
</evidence>
<keyword evidence="3" id="KW-1185">Reference proteome</keyword>
<dbReference type="RefSeq" id="WP_211321258.1">
    <property type="nucleotide sequence ID" value="NZ_QGGO01000039.1"/>
</dbReference>
<proteinExistence type="predicted"/>
<keyword evidence="1" id="KW-1133">Transmembrane helix</keyword>